<keyword evidence="3" id="KW-1185">Reference proteome</keyword>
<dbReference type="InterPro" id="IPR012349">
    <property type="entry name" value="Split_barrel_FMN-bd"/>
</dbReference>
<proteinExistence type="predicted"/>
<organism evidence="2 3">
    <name type="scientific">Pseudoalteromonas aurantia 208</name>
    <dbReference type="NCBI Taxonomy" id="1314867"/>
    <lineage>
        <taxon>Bacteria</taxon>
        <taxon>Pseudomonadati</taxon>
        <taxon>Pseudomonadota</taxon>
        <taxon>Gammaproteobacteria</taxon>
        <taxon>Alteromonadales</taxon>
        <taxon>Pseudoalteromonadaceae</taxon>
        <taxon>Pseudoalteromonas</taxon>
    </lineage>
</organism>
<protein>
    <recommendedName>
        <fullName evidence="1">CREG-like beta-barrel domain-containing protein</fullName>
    </recommendedName>
</protein>
<comment type="caution">
    <text evidence="2">The sequence shown here is derived from an EMBL/GenBank/DDBJ whole genome shotgun (WGS) entry which is preliminary data.</text>
</comment>
<dbReference type="SUPFAM" id="SSF50475">
    <property type="entry name" value="FMN-binding split barrel"/>
    <property type="match status" value="1"/>
</dbReference>
<dbReference type="RefSeq" id="WP_192506710.1">
    <property type="nucleotide sequence ID" value="NZ_AQGV01000012.1"/>
</dbReference>
<dbReference type="PANTHER" id="PTHR13343">
    <property type="entry name" value="CREG1 PROTEIN"/>
    <property type="match status" value="1"/>
</dbReference>
<name>A0ABR9E8E1_9GAMM</name>
<sequence length="154" mass="17602">MREQVLKEAKSLLRVSTMGVLSTHSHTMKGYPFGSTVQFINSDANQAYLFISDIAQHAKNLSHNSALSLTVFDQKSQDDPENSRLTLIGDATKLPRCESVILIQQFIEKYPSASQYMDLADFHIWQVDVIRVRFISGFGKIFWLEHNEWQAYCA</sequence>
<dbReference type="InterPro" id="IPR014419">
    <property type="entry name" value="HutZ"/>
</dbReference>
<accession>A0ABR9E8E1</accession>
<dbReference type="Proteomes" id="UP000615755">
    <property type="component" value="Unassembled WGS sequence"/>
</dbReference>
<dbReference type="InterPro" id="IPR055343">
    <property type="entry name" value="CREG_beta-barrel"/>
</dbReference>
<dbReference type="Pfam" id="PF13883">
    <property type="entry name" value="CREG_beta-barrel"/>
    <property type="match status" value="1"/>
</dbReference>
<dbReference type="Gene3D" id="2.30.110.10">
    <property type="entry name" value="Electron Transport, Fmn-binding Protein, Chain A"/>
    <property type="match status" value="1"/>
</dbReference>
<dbReference type="PANTHER" id="PTHR13343:SF17">
    <property type="entry name" value="CELLULAR REPRESSOR OF E1A-STIMULATED GENES, ISOFORM A"/>
    <property type="match status" value="1"/>
</dbReference>
<evidence type="ECO:0000259" key="1">
    <source>
        <dbReference type="Pfam" id="PF13883"/>
    </source>
</evidence>
<reference evidence="2 3" key="1">
    <citation type="submission" date="2015-03" db="EMBL/GenBank/DDBJ databases">
        <title>Genome sequence of Pseudoalteromonas aurantia.</title>
        <authorList>
            <person name="Xie B.-B."/>
            <person name="Rong J.-C."/>
            <person name="Qin Q.-L."/>
            <person name="Zhang Y.-Z."/>
        </authorList>
    </citation>
    <scope>NUCLEOTIDE SEQUENCE [LARGE SCALE GENOMIC DNA]</scope>
    <source>
        <strain evidence="2 3">208</strain>
    </source>
</reference>
<gene>
    <name evidence="2" type="ORF">PAUR_a0585</name>
</gene>
<dbReference type="PIRSF" id="PIRSF004633">
    <property type="entry name" value="UCP_PLP_oxd"/>
    <property type="match status" value="1"/>
</dbReference>
<evidence type="ECO:0000313" key="3">
    <source>
        <dbReference type="Proteomes" id="UP000615755"/>
    </source>
</evidence>
<evidence type="ECO:0000313" key="2">
    <source>
        <dbReference type="EMBL" id="MBE0367256.1"/>
    </source>
</evidence>
<feature type="domain" description="CREG-like beta-barrel" evidence="1">
    <location>
        <begin position="3"/>
        <end position="149"/>
    </location>
</feature>
<dbReference type="EMBL" id="AQGV01000012">
    <property type="protein sequence ID" value="MBE0367256.1"/>
    <property type="molecule type" value="Genomic_DNA"/>
</dbReference>